<protein>
    <recommendedName>
        <fullName evidence="15">Proteasome activator subunit 4</fullName>
    </recommendedName>
</protein>
<dbReference type="GO" id="GO:0006281">
    <property type="term" value="P:DNA repair"/>
    <property type="evidence" value="ECO:0007669"/>
    <property type="project" value="UniProtKB-KW"/>
</dbReference>
<dbReference type="InterPro" id="IPR055455">
    <property type="entry name" value="HEAT_PSME4"/>
</dbReference>
<dbReference type="GO" id="GO:0010499">
    <property type="term" value="P:proteasomal ubiquitin-independent protein catabolic process"/>
    <property type="evidence" value="ECO:0007669"/>
    <property type="project" value="TreeGrafter"/>
</dbReference>
<dbReference type="EMBL" id="JAEPQZ010000014">
    <property type="protein sequence ID" value="KAG2173838.1"/>
    <property type="molecule type" value="Genomic_DNA"/>
</dbReference>
<name>A0A8H7PH50_MORIS</name>
<feature type="region of interest" description="Disordered" evidence="9">
    <location>
        <begin position="1"/>
        <end position="20"/>
    </location>
</feature>
<reference evidence="13" key="1">
    <citation type="submission" date="2020-12" db="EMBL/GenBank/DDBJ databases">
        <title>Metabolic potential, ecology and presence of endohyphal bacteria is reflected in genomic diversity of Mucoromycotina.</title>
        <authorList>
            <person name="Muszewska A."/>
            <person name="Okrasinska A."/>
            <person name="Steczkiewicz K."/>
            <person name="Drgas O."/>
            <person name="Orlowska M."/>
            <person name="Perlinska-Lenart U."/>
            <person name="Aleksandrzak-Piekarczyk T."/>
            <person name="Szatraj K."/>
            <person name="Zielenkiewicz U."/>
            <person name="Pilsyk S."/>
            <person name="Malc E."/>
            <person name="Mieczkowski P."/>
            <person name="Kruszewska J.S."/>
            <person name="Biernat P."/>
            <person name="Pawlowska J."/>
        </authorList>
    </citation>
    <scope>NUCLEOTIDE SEQUENCE</scope>
    <source>
        <strain evidence="13">WA0000067209</strain>
    </source>
</reference>
<evidence type="ECO:0000256" key="4">
    <source>
        <dbReference type="ARBA" id="ARBA00022490"/>
    </source>
</evidence>
<evidence type="ECO:0000256" key="6">
    <source>
        <dbReference type="ARBA" id="ARBA00022763"/>
    </source>
</evidence>
<proteinExistence type="inferred from homology"/>
<dbReference type="PANTHER" id="PTHR32170:SF3">
    <property type="entry name" value="PROTEASOME ACTIVATOR COMPLEX SUBUNIT 4"/>
    <property type="match status" value="1"/>
</dbReference>
<evidence type="ECO:0000256" key="9">
    <source>
        <dbReference type="SAM" id="MobiDB-lite"/>
    </source>
</evidence>
<evidence type="ECO:0000259" key="10">
    <source>
        <dbReference type="Pfam" id="PF11919"/>
    </source>
</evidence>
<dbReference type="GO" id="GO:0070628">
    <property type="term" value="F:proteasome binding"/>
    <property type="evidence" value="ECO:0007669"/>
    <property type="project" value="InterPro"/>
</dbReference>
<evidence type="ECO:0000259" key="12">
    <source>
        <dbReference type="Pfam" id="PF23096"/>
    </source>
</evidence>
<keyword evidence="4" id="KW-0963">Cytoplasm</keyword>
<dbReference type="Pfam" id="PF16507">
    <property type="entry name" value="HEAT_PSME4_mid"/>
    <property type="match status" value="1"/>
</dbReference>
<keyword evidence="8" id="KW-0539">Nucleus</keyword>
<dbReference type="InterPro" id="IPR035309">
    <property type="entry name" value="PSME4"/>
</dbReference>
<evidence type="ECO:0000256" key="7">
    <source>
        <dbReference type="ARBA" id="ARBA00023204"/>
    </source>
</evidence>
<accession>A0A8H7PH50</accession>
<gene>
    <name evidence="13" type="ORF">INT43_005258</name>
</gene>
<comment type="similarity">
    <text evidence="3">Belongs to the BLM10 family.</text>
</comment>
<dbReference type="GO" id="GO:0005829">
    <property type="term" value="C:cytosol"/>
    <property type="evidence" value="ECO:0007669"/>
    <property type="project" value="TreeGrafter"/>
</dbReference>
<keyword evidence="6" id="KW-0227">DNA damage</keyword>
<feature type="domain" description="Proteasome activator complex subunit 4 C-terminal" evidence="10">
    <location>
        <begin position="1851"/>
        <end position="1937"/>
    </location>
</feature>
<dbReference type="Proteomes" id="UP000654370">
    <property type="component" value="Unassembled WGS sequence"/>
</dbReference>
<dbReference type="GO" id="GO:0016607">
    <property type="term" value="C:nuclear speck"/>
    <property type="evidence" value="ECO:0007669"/>
    <property type="project" value="UniProtKB-SubCell"/>
</dbReference>
<evidence type="ECO:0000256" key="5">
    <source>
        <dbReference type="ARBA" id="ARBA00022737"/>
    </source>
</evidence>
<comment type="caution">
    <text evidence="13">The sequence shown here is derived from an EMBL/GenBank/DDBJ whole genome shotgun (WGS) entry which is preliminary data.</text>
</comment>
<comment type="subcellular location">
    <subcellularLocation>
        <location evidence="2">Cytoplasm</location>
    </subcellularLocation>
    <subcellularLocation>
        <location evidence="1">Nucleus speckle</location>
    </subcellularLocation>
</comment>
<evidence type="ECO:0000256" key="3">
    <source>
        <dbReference type="ARBA" id="ARBA00005739"/>
    </source>
</evidence>
<evidence type="ECO:0000256" key="1">
    <source>
        <dbReference type="ARBA" id="ARBA00004324"/>
    </source>
</evidence>
<dbReference type="PANTHER" id="PTHR32170">
    <property type="entry name" value="PROTEASOME ACTIVATOR COMPLEX SUBUNIT 4"/>
    <property type="match status" value="1"/>
</dbReference>
<evidence type="ECO:0000259" key="11">
    <source>
        <dbReference type="Pfam" id="PF16507"/>
    </source>
</evidence>
<dbReference type="InterPro" id="IPR032430">
    <property type="entry name" value="Blm10_mid"/>
</dbReference>
<dbReference type="InterPro" id="IPR011989">
    <property type="entry name" value="ARM-like"/>
</dbReference>
<evidence type="ECO:0000256" key="2">
    <source>
        <dbReference type="ARBA" id="ARBA00004496"/>
    </source>
</evidence>
<keyword evidence="5" id="KW-0677">Repeat</keyword>
<dbReference type="Pfam" id="PF23096">
    <property type="entry name" value="HEAT_PSME4"/>
    <property type="match status" value="1"/>
</dbReference>
<dbReference type="InterPro" id="IPR021843">
    <property type="entry name" value="PSME4_C"/>
</dbReference>
<sequence length="1937" mass="220074">MSNSGSLHTGSATASSDMLPSSVVQDDKEHTLHYSQALPYASQLDREAELWLSDICTQLVVSVQAHDFAPGCLFWVKSLSCYLDLKHALPRETRANLAKLLYELTIIPGMDSALVEIWANACVRLIKKFIGGIRKKKHLGPEDLTLPWRPLYEMIHKTFFPKSRQRTLVSESKQIASILRLAEYAQRFFQKEASKEILEEFLPKFSAHSVMDALMAQGYLVLFLPTAARTHSITNEQLDTDALRPLDYLQTMFLLWSSITNSPTFDAQFVDLLSRIAESNLNTNTGDIGLFSRLQISQVFGAGLRMMDLPVGSRSDGSAFGSGAGGGTTTGFSSQGLRTDVKAGNALFLRRKHDKFKSLARFIVYTIYPNVDSDDHISSMSHLKKLIQAIESYYHPSNHGRWSYQITNFARQLSSEFLKRWREEQKPECSTPTANRLTPELRKAFVYTIRPVVFLSLFGKDQYSVSASQSALKSLVWLEPDLVFPGLLERIYPSLETLTETHRTASSLSLLSHISLPLLSREHYPAGGKHLLPLLHLVIPGIDMNDPMKSISSLMFITTALMNVPIFDLTESAMGGVTYATEERRFESMDMDGGYQSLTADREEDDALCRATTAEFEEWIAKFLNRVFTIFENLPHQDNKKMGGNMEAGLTQILLHTCEVIFNQISDKLYDLALRMVVDFASQQVLPNALRPMGYLCAVITAANPSKALKKFIPICIQNIQTELEHGASSLATNSSSSHQPQSDSTLHWYQSILFQVLTMPGSEILKYKKDIVDILKLMQAQCKSRRGFMWAGKLLRFTLMSLLEIYPLECKSFPLDRWNDPEYVANQHLYWGAFTDPTDPKIHWHVPSEDEKNFALELLETFYTPAEKRLRELINAQTPNSKESTNEFCRVLCIVRNCILGSATLTDDDGFDIDDADDQLQGEEDSSTIHQMKTLYAGYSFIDKSDPRTETAKAFRRSVGTLLHDLCTFFKQFREDDVESIKIVIKIAKSYMTDRGVEKSKFDASRRGYNFAKNISKTPECNKKYPRYLLVRRVYNHHLLRLKQNAHGRARAPLHDALFADLVELSLSYYAEIRKLAQSALTYSARCFVGSKSHIVPTLLDTLRPDPAFSAEVYANRIKGALYLLSSRTLMLSCLRDWRFVPKFMVSLCRTQHEDKISVQELVRKLFVEYVFNFNSTSFRLIVPDQIQQAMDEVANMGLQSITDFDEQIQKAKAKVTERNQNEEKSYKELVSSLLELLRDTKVHWRFANMAANFLELLLRSDAPPSADLVNFANQCIVSELPAMRKIGISSTSRILLYIKQRTFAQGDPEVLLVKETRNPRKHEVVTPKPLPSDYTKQFLESSWTSNFDPSDCHLVDNLVTGWYVWPKSYDAYSLNTGDELEIESACRDGFEQFRKVYTSAEFWSKITNYMSQETSKGQEDAFSGTNARLYKSVFGMLLDKPLDIVRPELERLCSQADQKNQQRAAAELVAGIIRGSKHWSPEKIQGLWSWLSPLLQKTFAAITPDSLTYWESMVKFCSSQRDPRRILPLIDVIMSAEFDPTSYAAFSEARKLLFVRAVLISLTWRAIPKANELLDTYISNLHHPYKQVREVIGGNLNEILQIQWVPSVSSVDELLQASQSQVVVPITIQDSQLQERIDTIIKSLRTWRQEIEPTATAGSTKYGNASKTVLCWLHEALSNWRVAGTYPHILPLLPELFHMQDINDDHDLQTMASGVLNLIAQTSYPPALVPQMVDAFAQILTESNSWHIRMKALPILQVFFFKHLFLLQSSEVIRIMDVITNLLMDTQIEVRQLASVTLSGLVRCSQRDAIHVLKEKYHNLMVNTHIPKRTRQSNGAKAPLPEGYNEALLKKHAGVLGLSSLIDAFPYEVPKWMPEILVQLAGCISEPAAIQSTVRKTFSDFRRTHSDTWHEDMLQFDEDQLSLLTDMLISPSYYA</sequence>
<evidence type="ECO:0008006" key="15">
    <source>
        <dbReference type="Google" id="ProtNLM"/>
    </source>
</evidence>
<feature type="domain" description="Proteasome activator Blm10 middle HEAT repeats region" evidence="11">
    <location>
        <begin position="383"/>
        <end position="906"/>
    </location>
</feature>
<dbReference type="InterPro" id="IPR016024">
    <property type="entry name" value="ARM-type_fold"/>
</dbReference>
<organism evidence="13 14">
    <name type="scientific">Mortierella isabellina</name>
    <name type="common">Filamentous fungus</name>
    <name type="synonym">Umbelopsis isabellina</name>
    <dbReference type="NCBI Taxonomy" id="91625"/>
    <lineage>
        <taxon>Eukaryota</taxon>
        <taxon>Fungi</taxon>
        <taxon>Fungi incertae sedis</taxon>
        <taxon>Mucoromycota</taxon>
        <taxon>Mucoromycotina</taxon>
        <taxon>Umbelopsidomycetes</taxon>
        <taxon>Umbelopsidales</taxon>
        <taxon>Umbelopsidaceae</taxon>
        <taxon>Umbelopsis</taxon>
    </lineage>
</organism>
<dbReference type="OrthoDB" id="17907at2759"/>
<keyword evidence="7" id="KW-0234">DNA repair</keyword>
<keyword evidence="14" id="KW-1185">Reference proteome</keyword>
<evidence type="ECO:0000313" key="14">
    <source>
        <dbReference type="Proteomes" id="UP000654370"/>
    </source>
</evidence>
<evidence type="ECO:0000313" key="13">
    <source>
        <dbReference type="EMBL" id="KAG2173838.1"/>
    </source>
</evidence>
<evidence type="ECO:0000256" key="8">
    <source>
        <dbReference type="ARBA" id="ARBA00023242"/>
    </source>
</evidence>
<dbReference type="SUPFAM" id="SSF48371">
    <property type="entry name" value="ARM repeat"/>
    <property type="match status" value="2"/>
</dbReference>
<dbReference type="Gene3D" id="1.25.10.10">
    <property type="entry name" value="Leucine-rich Repeat Variant"/>
    <property type="match status" value="1"/>
</dbReference>
<dbReference type="GO" id="GO:0016504">
    <property type="term" value="F:peptidase activator activity"/>
    <property type="evidence" value="ECO:0007669"/>
    <property type="project" value="InterPro"/>
</dbReference>
<feature type="domain" description="Proteasome activator complex subunit 4-like HEAT repeat-like" evidence="12">
    <location>
        <begin position="1361"/>
        <end position="1557"/>
    </location>
</feature>
<dbReference type="Pfam" id="PF11919">
    <property type="entry name" value="PSME4_C"/>
    <property type="match status" value="1"/>
</dbReference>